<keyword evidence="2" id="KW-0732">Signal</keyword>
<accession>A0ABV8CAK0</accession>
<feature type="compositionally biased region" description="Low complexity" evidence="1">
    <location>
        <begin position="25"/>
        <end position="43"/>
    </location>
</feature>
<dbReference type="Proteomes" id="UP001595690">
    <property type="component" value="Unassembled WGS sequence"/>
</dbReference>
<comment type="caution">
    <text evidence="3">The sequence shown here is derived from an EMBL/GenBank/DDBJ whole genome shotgun (WGS) entry which is preliminary data.</text>
</comment>
<protein>
    <recommendedName>
        <fullName evidence="5">DUF4142 domain-containing protein</fullName>
    </recommendedName>
</protein>
<proteinExistence type="predicted"/>
<gene>
    <name evidence="3" type="ORF">ACFOWZ_46400</name>
</gene>
<feature type="signal peptide" evidence="2">
    <location>
        <begin position="1"/>
        <end position="25"/>
    </location>
</feature>
<organism evidence="3 4">
    <name type="scientific">Lentzea rhizosphaerae</name>
    <dbReference type="NCBI Taxonomy" id="2041025"/>
    <lineage>
        <taxon>Bacteria</taxon>
        <taxon>Bacillati</taxon>
        <taxon>Actinomycetota</taxon>
        <taxon>Actinomycetes</taxon>
        <taxon>Pseudonocardiales</taxon>
        <taxon>Pseudonocardiaceae</taxon>
        <taxon>Lentzea</taxon>
    </lineage>
</organism>
<name>A0ABV8CAK0_9PSEU</name>
<sequence length="202" mass="20686">MNARLSILAACAGAALALTGCATTAAPSTPTPAPATTSSTTPPAADPVKWAGAFCSGTTPVLTGAVELITVAAANAGNPVALKEGMLKILETGSKSLADAEKKLKEIGAPGPEAKALHDELVKMFGDGAKEYVTIAEQVRKIDANAPDFLDQVEKLGGESADPSKLSEQVKKLDADPKYKDAIAKAPECTEMRTKLGKLLGQ</sequence>
<dbReference type="RefSeq" id="WP_382380838.1">
    <property type="nucleotide sequence ID" value="NZ_JBHRZI010000057.1"/>
</dbReference>
<dbReference type="EMBL" id="JBHRZI010000057">
    <property type="protein sequence ID" value="MFC3898946.1"/>
    <property type="molecule type" value="Genomic_DNA"/>
</dbReference>
<feature type="region of interest" description="Disordered" evidence="1">
    <location>
        <begin position="25"/>
        <end position="44"/>
    </location>
</feature>
<evidence type="ECO:0000313" key="4">
    <source>
        <dbReference type="Proteomes" id="UP001595690"/>
    </source>
</evidence>
<dbReference type="PROSITE" id="PS51257">
    <property type="entry name" value="PROKAR_LIPOPROTEIN"/>
    <property type="match status" value="1"/>
</dbReference>
<evidence type="ECO:0000256" key="2">
    <source>
        <dbReference type="SAM" id="SignalP"/>
    </source>
</evidence>
<feature type="chain" id="PRO_5045141221" description="DUF4142 domain-containing protein" evidence="2">
    <location>
        <begin position="26"/>
        <end position="202"/>
    </location>
</feature>
<reference evidence="4" key="1">
    <citation type="journal article" date="2019" name="Int. J. Syst. Evol. Microbiol.">
        <title>The Global Catalogue of Microorganisms (GCM) 10K type strain sequencing project: providing services to taxonomists for standard genome sequencing and annotation.</title>
        <authorList>
            <consortium name="The Broad Institute Genomics Platform"/>
            <consortium name="The Broad Institute Genome Sequencing Center for Infectious Disease"/>
            <person name="Wu L."/>
            <person name="Ma J."/>
        </authorList>
    </citation>
    <scope>NUCLEOTIDE SEQUENCE [LARGE SCALE GENOMIC DNA]</scope>
    <source>
        <strain evidence="4">CGMCC 4.7405</strain>
    </source>
</reference>
<evidence type="ECO:0000313" key="3">
    <source>
        <dbReference type="EMBL" id="MFC3898946.1"/>
    </source>
</evidence>
<evidence type="ECO:0000256" key="1">
    <source>
        <dbReference type="SAM" id="MobiDB-lite"/>
    </source>
</evidence>
<keyword evidence="4" id="KW-1185">Reference proteome</keyword>
<evidence type="ECO:0008006" key="5">
    <source>
        <dbReference type="Google" id="ProtNLM"/>
    </source>
</evidence>